<sequence length="288" mass="32114">MRDANPPSGMSLVFGMGFPQYIQDPDPIPTLTPTFQCSSGNDDLFARVLPGNVSVLAMPPNFLKRETLSLFNSRGSSITARSAMPPSMDKSAAAEPWRLHLVGSNRLAISRRGEDGSDNMLNMMIILLGLVFFSLVLASLLFLYFRRQRLQRLQRLRMGDLPIKDDAKQVQNQNPRGLTIETTHNGRSSIYYIGRDGQPMLQNPDSPPHSPDNVPQIHITFPDEHDEHGCTKSGRVLIVRVGDNATVGLEPMQEEQLPAYEKEAKGQFQSIDMDQIGGLKEKDRTILQ</sequence>
<reference evidence="2 3" key="1">
    <citation type="journal article" date="2018" name="PLoS Genet.">
        <title>Repeat elements organise 3D genome structure and mediate transcription in the filamentous fungus Epichloe festucae.</title>
        <authorList>
            <person name="Winter D.J."/>
            <person name="Ganley A.R.D."/>
            <person name="Young C.A."/>
            <person name="Liachko I."/>
            <person name="Schardl C.L."/>
            <person name="Dupont P.Y."/>
            <person name="Berry D."/>
            <person name="Ram A."/>
            <person name="Scott B."/>
            <person name="Cox M.P."/>
        </authorList>
    </citation>
    <scope>NUCLEOTIDE SEQUENCE [LARGE SCALE GENOMIC DNA]</scope>
    <source>
        <strain evidence="2 3">Fl1</strain>
    </source>
</reference>
<keyword evidence="3" id="KW-1185">Reference proteome</keyword>
<accession>A0A7S9KTG0</accession>
<evidence type="ECO:0000313" key="3">
    <source>
        <dbReference type="Proteomes" id="UP000594364"/>
    </source>
</evidence>
<dbReference type="AlphaFoldDB" id="A0A7S9KTG0"/>
<evidence type="ECO:0000313" key="2">
    <source>
        <dbReference type="EMBL" id="QPH02158.1"/>
    </source>
</evidence>
<protein>
    <submittedName>
        <fullName evidence="2">Uncharacterized protein</fullName>
    </submittedName>
</protein>
<feature type="transmembrane region" description="Helical" evidence="1">
    <location>
        <begin position="120"/>
        <end position="145"/>
    </location>
</feature>
<name>A0A7S9KTG0_EPIFF</name>
<keyword evidence="1" id="KW-0812">Transmembrane</keyword>
<keyword evidence="1" id="KW-0472">Membrane</keyword>
<evidence type="ECO:0000256" key="1">
    <source>
        <dbReference type="SAM" id="Phobius"/>
    </source>
</evidence>
<dbReference type="OrthoDB" id="5388417at2759"/>
<dbReference type="Proteomes" id="UP000594364">
    <property type="component" value="Chromosome 3"/>
</dbReference>
<gene>
    <name evidence="2" type="ORF">C2857_006364</name>
</gene>
<organism evidence="2 3">
    <name type="scientific">Epichloe festucae (strain Fl1)</name>
    <dbReference type="NCBI Taxonomy" id="877507"/>
    <lineage>
        <taxon>Eukaryota</taxon>
        <taxon>Fungi</taxon>
        <taxon>Dikarya</taxon>
        <taxon>Ascomycota</taxon>
        <taxon>Pezizomycotina</taxon>
        <taxon>Sordariomycetes</taxon>
        <taxon>Hypocreomycetidae</taxon>
        <taxon>Hypocreales</taxon>
        <taxon>Clavicipitaceae</taxon>
        <taxon>Epichloe</taxon>
    </lineage>
</organism>
<keyword evidence="1" id="KW-1133">Transmembrane helix</keyword>
<dbReference type="EMBL" id="CP031387">
    <property type="protein sequence ID" value="QPH02158.1"/>
    <property type="molecule type" value="Genomic_DNA"/>
</dbReference>
<proteinExistence type="predicted"/>